<dbReference type="PANTHER" id="PTHR33018">
    <property type="entry name" value="OS10G0338966 PROTEIN-RELATED"/>
    <property type="match status" value="1"/>
</dbReference>
<evidence type="ECO:0000313" key="4">
    <source>
        <dbReference type="EMBL" id="KAK1660598.1"/>
    </source>
</evidence>
<feature type="domain" description="DUF8039" evidence="3">
    <location>
        <begin position="730"/>
        <end position="822"/>
    </location>
</feature>
<dbReference type="Pfam" id="PF26133">
    <property type="entry name" value="DUF8039"/>
    <property type="match status" value="1"/>
</dbReference>
<feature type="region of interest" description="Disordered" evidence="2">
    <location>
        <begin position="361"/>
        <end position="431"/>
    </location>
</feature>
<proteinExistence type="predicted"/>
<sequence>MMEDGDEEENDDDNYRSMFAEYADTAMEDNEEEEGQGEDQAPDEPADDLGRVISDARQGCDTEKERLQFEQKLQDHNKLLYPTCEDGQKKLGSTLELLKWKAESGVADSAFEKLLVLMKKMLPRKNELPASMYEAKKLGCPLGLDVQKIHACPNDCILYRGEEYENMDKCPVCTALRYKIRKDDPGDIEGEEGFCQGDVVCSYNTTVETSVQKQRACQVVAMAHGRPPEGSISKGYVTEEVIEFCVDFLPDLKPIGVPESRYEGRLTGKGTLGRKATARRRFSFVLFLRQGVMRYMPYLIEQCIHPRILIPIAGKGSGFLFFLLPIIIGVSHDEAILLTETMDSPSRDLAQEEILEGIIHDAPDVEPAESPSSYLNPSGDGMEVDRREDEANGSDDGEGDSSDDGEGDNSDDGEAGEASTSSKAMKRGPTKKLDARTHYTFEVISPTGEPMLPKKAAAVFKKQCGVLVRDHVPISVREWHKREGADNSEYVAESYKEGLWNDLMEHFNLPECEDPAVAAKLRAKVMHWTLKKMAELFRVWKKTLWKKYLKKKELSVFEGHLAKQMNHWKAFKEYKESEDAKTLSEKNKKNADNKIYHHKLGPRGYETAMPKWDKQEQEILARGIEPEPIRDDWELRARNWFLAHGGSYNEETGDLLCNDGLREEENDKFNQLLARVNEQQQQIDKLRGVVCPQDPALDITAGPSQRKSSVADSEAPADDARRMIEGGPGYPVDGIKESISCELHKRMKNISTKVVVGQALPCPPDAHWHGREIRVGYAKVRVDEIVTGFHDMELDIPGPEDERTLGEVVGGVILWDKNYIKLPGSAPRTTPPPSRRRLKILVCKSRNILNVGFIDPNKVHIQTQTDKPEQTEENLLRWCLKEQLKEALGTHNLDMLEKMKPKMVHAVDDMLLRKFSNPDYLLLTSQASCICCWAAIAE</sequence>
<accession>A0AAD8SLM1</accession>
<feature type="compositionally biased region" description="Acidic residues" evidence="2">
    <location>
        <begin position="26"/>
        <end position="47"/>
    </location>
</feature>
<feature type="region of interest" description="Disordered" evidence="2">
    <location>
        <begin position="1"/>
        <end position="49"/>
    </location>
</feature>
<evidence type="ECO:0000256" key="1">
    <source>
        <dbReference type="SAM" id="Coils"/>
    </source>
</evidence>
<feature type="compositionally biased region" description="Acidic residues" evidence="2">
    <location>
        <begin position="1"/>
        <end position="12"/>
    </location>
</feature>
<feature type="coiled-coil region" evidence="1">
    <location>
        <begin position="662"/>
        <end position="689"/>
    </location>
</feature>
<organism evidence="4 5">
    <name type="scientific">Lolium multiflorum</name>
    <name type="common">Italian ryegrass</name>
    <name type="synonym">Lolium perenne subsp. multiflorum</name>
    <dbReference type="NCBI Taxonomy" id="4521"/>
    <lineage>
        <taxon>Eukaryota</taxon>
        <taxon>Viridiplantae</taxon>
        <taxon>Streptophyta</taxon>
        <taxon>Embryophyta</taxon>
        <taxon>Tracheophyta</taxon>
        <taxon>Spermatophyta</taxon>
        <taxon>Magnoliopsida</taxon>
        <taxon>Liliopsida</taxon>
        <taxon>Poales</taxon>
        <taxon>Poaceae</taxon>
        <taxon>BOP clade</taxon>
        <taxon>Pooideae</taxon>
        <taxon>Poodae</taxon>
        <taxon>Poeae</taxon>
        <taxon>Poeae Chloroplast Group 2 (Poeae type)</taxon>
        <taxon>Loliodinae</taxon>
        <taxon>Loliinae</taxon>
        <taxon>Lolium</taxon>
    </lineage>
</organism>
<gene>
    <name evidence="4" type="ORF">QYE76_048757</name>
</gene>
<dbReference type="EMBL" id="JAUUTY010000003">
    <property type="protein sequence ID" value="KAK1660598.1"/>
    <property type="molecule type" value="Genomic_DNA"/>
</dbReference>
<feature type="compositionally biased region" description="Acidic residues" evidence="2">
    <location>
        <begin position="391"/>
        <end position="415"/>
    </location>
</feature>
<evidence type="ECO:0000259" key="3">
    <source>
        <dbReference type="Pfam" id="PF26133"/>
    </source>
</evidence>
<protein>
    <recommendedName>
        <fullName evidence="3">DUF8039 domain-containing protein</fullName>
    </recommendedName>
</protein>
<dbReference type="InterPro" id="IPR058352">
    <property type="entry name" value="DUF8039"/>
</dbReference>
<feature type="compositionally biased region" description="Polar residues" evidence="2">
    <location>
        <begin position="702"/>
        <end position="711"/>
    </location>
</feature>
<dbReference type="Proteomes" id="UP001231189">
    <property type="component" value="Unassembled WGS sequence"/>
</dbReference>
<name>A0AAD8SLM1_LOLMU</name>
<dbReference type="AlphaFoldDB" id="A0AAD8SLM1"/>
<feature type="region of interest" description="Disordered" evidence="2">
    <location>
        <begin position="694"/>
        <end position="729"/>
    </location>
</feature>
<evidence type="ECO:0000256" key="2">
    <source>
        <dbReference type="SAM" id="MobiDB-lite"/>
    </source>
</evidence>
<reference evidence="4" key="1">
    <citation type="submission" date="2023-07" db="EMBL/GenBank/DDBJ databases">
        <title>A chromosome-level genome assembly of Lolium multiflorum.</title>
        <authorList>
            <person name="Chen Y."/>
            <person name="Copetti D."/>
            <person name="Kolliker R."/>
            <person name="Studer B."/>
        </authorList>
    </citation>
    <scope>NUCLEOTIDE SEQUENCE</scope>
    <source>
        <strain evidence="4">02402/16</strain>
        <tissue evidence="4">Leaf</tissue>
    </source>
</reference>
<dbReference type="PANTHER" id="PTHR33018:SF34">
    <property type="entry name" value="OS02G0472350 PROTEIN"/>
    <property type="match status" value="1"/>
</dbReference>
<keyword evidence="1" id="KW-0175">Coiled coil</keyword>
<evidence type="ECO:0000313" key="5">
    <source>
        <dbReference type="Proteomes" id="UP001231189"/>
    </source>
</evidence>
<keyword evidence="5" id="KW-1185">Reference proteome</keyword>
<comment type="caution">
    <text evidence="4">The sequence shown here is derived from an EMBL/GenBank/DDBJ whole genome shotgun (WGS) entry which is preliminary data.</text>
</comment>